<dbReference type="KEGG" id="nmx:NMA510612_0965"/>
<dbReference type="Proteomes" id="UP000023582">
    <property type="component" value="Chromosome"/>
</dbReference>
<sequence>MVVAASRGGWVKLANGLEKTAVSVGLLQVQAYGFLCASVP</sequence>
<name>X5EP92_NEIME</name>
<dbReference type="PATRIC" id="fig|487.517.peg.967"/>
<organism evidence="1 2">
    <name type="scientific">Neisseria meningitidis</name>
    <dbReference type="NCBI Taxonomy" id="487"/>
    <lineage>
        <taxon>Bacteria</taxon>
        <taxon>Pseudomonadati</taxon>
        <taxon>Pseudomonadota</taxon>
        <taxon>Betaproteobacteria</taxon>
        <taxon>Neisseriales</taxon>
        <taxon>Neisseriaceae</taxon>
        <taxon>Neisseria</taxon>
    </lineage>
</organism>
<proteinExistence type="predicted"/>
<gene>
    <name evidence="1" type="ORF">NMA510612_0965</name>
</gene>
<accession>X5EP92</accession>
<evidence type="ECO:0000313" key="2">
    <source>
        <dbReference type="Proteomes" id="UP000023582"/>
    </source>
</evidence>
<reference evidence="2" key="2">
    <citation type="submission" date="2014-02" db="EMBL/GenBank/DDBJ databases">
        <title>Complete Genome Sequence of Neisseria meningitides, serogroup A strain 510612.</title>
        <authorList>
            <person name="Zhang X."/>
            <person name="Zhang Y."/>
            <person name="Yang J."/>
            <person name="Zhu Y."/>
            <person name="Jin Q."/>
        </authorList>
    </citation>
    <scope>NUCLEOTIDE SEQUENCE</scope>
    <source>
        <strain evidence="2">NMA510612</strain>
    </source>
</reference>
<dbReference type="AlphaFoldDB" id="X5EP92"/>
<protein>
    <submittedName>
        <fullName evidence="1">Uncharacterized protein</fullName>
    </submittedName>
</protein>
<reference evidence="1 2" key="1">
    <citation type="journal article" date="2014" name="Genome Announc.">
        <title>Complete Genome Sequence of Neisseria meningitidis Serogroup A Strain NMA510612, Isolated from a Patient with Bacterial Meningitis in China.</title>
        <authorList>
            <person name="Zhang Y."/>
            <person name="Yang J."/>
            <person name="Xu L."/>
            <person name="Zhu Y."/>
            <person name="Liu B."/>
            <person name="Shao Z."/>
            <person name="Zhang X."/>
            <person name="Jin Q."/>
        </authorList>
    </citation>
    <scope>NUCLEOTIDE SEQUENCE [LARGE SCALE GENOMIC DNA]</scope>
    <source>
        <strain evidence="2">NMA510612</strain>
    </source>
</reference>
<evidence type="ECO:0000313" key="1">
    <source>
        <dbReference type="EMBL" id="AHW75266.1"/>
    </source>
</evidence>
<dbReference type="EMBL" id="CP007524">
    <property type="protein sequence ID" value="AHW75266.1"/>
    <property type="molecule type" value="Genomic_DNA"/>
</dbReference>